<name>A0A7S4I5X8_9STRA</name>
<organism evidence="3">
    <name type="scientific">Odontella aurita</name>
    <dbReference type="NCBI Taxonomy" id="265563"/>
    <lineage>
        <taxon>Eukaryota</taxon>
        <taxon>Sar</taxon>
        <taxon>Stramenopiles</taxon>
        <taxon>Ochrophyta</taxon>
        <taxon>Bacillariophyta</taxon>
        <taxon>Mediophyceae</taxon>
        <taxon>Biddulphiophycidae</taxon>
        <taxon>Eupodiscales</taxon>
        <taxon>Odontellaceae</taxon>
        <taxon>Odontella</taxon>
    </lineage>
</organism>
<evidence type="ECO:0000313" key="3">
    <source>
        <dbReference type="EMBL" id="CAE2219616.1"/>
    </source>
</evidence>
<sequence length="267" mass="27724">MRSVCPMLTAILALTCSSVSAARRPLSFVSSIEANSVRRPSWRGSHGAPTSLSSSPLGDLFSGLTGSAPKSIEPPVELLSGTSIDPDSPRVDLQCIYKASADGWSAVDFHRAVDGRGSALVVVLSKSGKRFGGFNPLGWMSTDDYGASNSAFLWFEKGSNAVKCPILEGGNAAIFDYATGGPNFGAADLIIGSPQAAVMGGFAGPDMEDTSINAGDLRLGSSVLGGAYDFVNGWPVRGDFRLVEVEVYCNGNIKPAGSGGGFSLWPF</sequence>
<gene>
    <name evidence="3" type="ORF">OAUR00152_LOCUS7824</name>
</gene>
<feature type="signal peptide" evidence="1">
    <location>
        <begin position="1"/>
        <end position="21"/>
    </location>
</feature>
<keyword evidence="1" id="KW-0732">Signal</keyword>
<proteinExistence type="predicted"/>
<protein>
    <recommendedName>
        <fullName evidence="2">TLDc domain-containing protein</fullName>
    </recommendedName>
</protein>
<feature type="chain" id="PRO_5031186196" description="TLDc domain-containing protein" evidence="1">
    <location>
        <begin position="22"/>
        <end position="267"/>
    </location>
</feature>
<dbReference type="Pfam" id="PF07534">
    <property type="entry name" value="TLD"/>
    <property type="match status" value="1"/>
</dbReference>
<dbReference type="InterPro" id="IPR006571">
    <property type="entry name" value="TLDc_dom"/>
</dbReference>
<evidence type="ECO:0000259" key="2">
    <source>
        <dbReference type="Pfam" id="PF07534"/>
    </source>
</evidence>
<accession>A0A7S4I5X8</accession>
<feature type="domain" description="TLDc" evidence="2">
    <location>
        <begin position="89"/>
        <end position="189"/>
    </location>
</feature>
<dbReference type="EMBL" id="HBKQ01011601">
    <property type="protein sequence ID" value="CAE2219616.1"/>
    <property type="molecule type" value="Transcribed_RNA"/>
</dbReference>
<evidence type="ECO:0000256" key="1">
    <source>
        <dbReference type="SAM" id="SignalP"/>
    </source>
</evidence>
<dbReference type="AlphaFoldDB" id="A0A7S4I5X8"/>
<reference evidence="3" key="1">
    <citation type="submission" date="2021-01" db="EMBL/GenBank/DDBJ databases">
        <authorList>
            <person name="Corre E."/>
            <person name="Pelletier E."/>
            <person name="Niang G."/>
            <person name="Scheremetjew M."/>
            <person name="Finn R."/>
            <person name="Kale V."/>
            <person name="Holt S."/>
            <person name="Cochrane G."/>
            <person name="Meng A."/>
            <person name="Brown T."/>
            <person name="Cohen L."/>
        </authorList>
    </citation>
    <scope>NUCLEOTIDE SEQUENCE</scope>
    <source>
        <strain evidence="3">Isolate 1302-5</strain>
    </source>
</reference>